<comment type="caution">
    <text evidence="1">The sequence shown here is derived from an EMBL/GenBank/DDBJ whole genome shotgun (WGS) entry which is preliminary data.</text>
</comment>
<sequence length="759" mass="86635">MISNKVVGKKWISEETLEEEELFSHCREMEMVCYAITKVVLDADNKWKGSVGKTTNYSLSNRSYIMELVNIQILDQIIDYLSKVVKSFYKLNPKLARLKKDNGLVQSKHDHMFDKLCSVRFIMLQAIHGLIVTILNTCLLREDSRKMIESCLSLVANYNHLIGLSYKKFVAKFNIGSNTYPNTITKTKSITLTKIVQILSKSRADINSQRLINCLVKVYKPETISDNDSGSSTADSLEIYHASRDIEVNKRRDAFIENKKTKMKQAQSLVEIKNEQNKRLNESMNGNNSDGDLPYTSLLTKENALENIFNNEDNVNSILQSEEIYIEILLDTVANLAPQLLGNNGVKKLKTGRSQASKKAAHKVTEYYQNILWADVGSCLEHIVLWWSSFPLAMRSPNTSQNLREWLFATFNVNSKYINTTVSGANFAIMLQELVTLNNQCEVTWDYILGAPIEDLPIVEQIPILHRLDHSIHTYRLWCLSVTRRLANRWEMDDYFRVAHNDLQAAMEQLLNLRFADHSATIELGKIGVHENVCAKMREKLVSEVKINIQKLKDASEEITCVMSSVCATTSLAHLTMIFPRNAEWRRVSQPPDPAHSAYVHDFLDKMLLPVIKATQDSASLNMVLRIMCESWLHHIYVAKVKFSKDAAMQLLADFNEVRNWLNECKILATAAKKQMLHNEVLRRCEGVGRLLLHAPGDLISMQDSTMQSAQHLRKDENDTPDQLMPAEMYVPNQKQWLTLRANNLKGPLVFTLCCLVLS</sequence>
<accession>A0ACC1CX13</accession>
<keyword evidence="2" id="KW-1185">Reference proteome</keyword>
<protein>
    <submittedName>
        <fullName evidence="1">Uncharacterized protein</fullName>
    </submittedName>
</protein>
<dbReference type="Proteomes" id="UP000824533">
    <property type="component" value="Linkage Group LG14"/>
</dbReference>
<organism evidence="1 2">
    <name type="scientific">Dendrolimus kikuchii</name>
    <dbReference type="NCBI Taxonomy" id="765133"/>
    <lineage>
        <taxon>Eukaryota</taxon>
        <taxon>Metazoa</taxon>
        <taxon>Ecdysozoa</taxon>
        <taxon>Arthropoda</taxon>
        <taxon>Hexapoda</taxon>
        <taxon>Insecta</taxon>
        <taxon>Pterygota</taxon>
        <taxon>Neoptera</taxon>
        <taxon>Endopterygota</taxon>
        <taxon>Lepidoptera</taxon>
        <taxon>Glossata</taxon>
        <taxon>Ditrysia</taxon>
        <taxon>Bombycoidea</taxon>
        <taxon>Lasiocampidae</taxon>
        <taxon>Dendrolimus</taxon>
    </lineage>
</organism>
<proteinExistence type="predicted"/>
<reference evidence="1 2" key="1">
    <citation type="journal article" date="2021" name="Front. Genet.">
        <title>Chromosome-Level Genome Assembly Reveals Significant Gene Expansion in the Toll and IMD Signaling Pathways of Dendrolimus kikuchii.</title>
        <authorList>
            <person name="Zhou J."/>
            <person name="Wu P."/>
            <person name="Xiong Z."/>
            <person name="Liu N."/>
            <person name="Zhao N."/>
            <person name="Ji M."/>
            <person name="Qiu Y."/>
            <person name="Yang B."/>
        </authorList>
    </citation>
    <scope>NUCLEOTIDE SEQUENCE [LARGE SCALE GENOMIC DNA]</scope>
    <source>
        <strain evidence="1">Ann1</strain>
    </source>
</reference>
<name>A0ACC1CX13_9NEOP</name>
<dbReference type="EMBL" id="CM034400">
    <property type="protein sequence ID" value="KAJ0176121.1"/>
    <property type="molecule type" value="Genomic_DNA"/>
</dbReference>
<evidence type="ECO:0000313" key="1">
    <source>
        <dbReference type="EMBL" id="KAJ0176121.1"/>
    </source>
</evidence>
<gene>
    <name evidence="1" type="ORF">K1T71_008295</name>
</gene>
<evidence type="ECO:0000313" key="2">
    <source>
        <dbReference type="Proteomes" id="UP000824533"/>
    </source>
</evidence>